<dbReference type="AlphaFoldDB" id="A0A1D8IP86"/>
<evidence type="ECO:0008006" key="4">
    <source>
        <dbReference type="Google" id="ProtNLM"/>
    </source>
</evidence>
<evidence type="ECO:0000256" key="1">
    <source>
        <dbReference type="SAM" id="MobiDB-lite"/>
    </source>
</evidence>
<sequence length="112" mass="12816">MKMPKPVEFRGSALDDLRSFPSDARREAGHQIDQVQNGHEPADWKPMPTVGKGVREIRIRDAGDAFRVIYVAKLGDTVYILHCFQKKTQKTAKGDLHLAEQRYRDLLKELGR</sequence>
<dbReference type="KEGG" id="aprs:BI364_10415"/>
<feature type="region of interest" description="Disordered" evidence="1">
    <location>
        <begin position="1"/>
        <end position="49"/>
    </location>
</feature>
<proteinExistence type="predicted"/>
<protein>
    <recommendedName>
        <fullName evidence="4">Phage-related protein</fullName>
    </recommendedName>
</protein>
<evidence type="ECO:0000313" key="2">
    <source>
        <dbReference type="EMBL" id="AOU98320.1"/>
    </source>
</evidence>
<dbReference type="Proteomes" id="UP000095401">
    <property type="component" value="Chromosome"/>
</dbReference>
<gene>
    <name evidence="2" type="ORF">BI364_10415</name>
</gene>
<reference evidence="3" key="1">
    <citation type="submission" date="2016-09" db="EMBL/GenBank/DDBJ databases">
        <title>Acidihalobacter prosperus F5.</title>
        <authorList>
            <person name="Khaleque H.N."/>
            <person name="Ramsay J.P."/>
            <person name="Kaksonen A.H."/>
            <person name="Boxall N.J."/>
            <person name="Watkin E.L.J."/>
        </authorList>
    </citation>
    <scope>NUCLEOTIDE SEQUENCE [LARGE SCALE GENOMIC DNA]</scope>
    <source>
        <strain evidence="3">F5</strain>
    </source>
</reference>
<name>A0A1D8IP86_9GAMM</name>
<keyword evidence="3" id="KW-1185">Reference proteome</keyword>
<accession>A0A1D8IP86</accession>
<evidence type="ECO:0000313" key="3">
    <source>
        <dbReference type="Proteomes" id="UP000095401"/>
    </source>
</evidence>
<dbReference type="EMBL" id="CP017415">
    <property type="protein sequence ID" value="AOU98320.1"/>
    <property type="molecule type" value="Genomic_DNA"/>
</dbReference>
<organism evidence="2 3">
    <name type="scientific">Acidihalobacter yilgarnensis</name>
    <dbReference type="NCBI Taxonomy" id="2819280"/>
    <lineage>
        <taxon>Bacteria</taxon>
        <taxon>Pseudomonadati</taxon>
        <taxon>Pseudomonadota</taxon>
        <taxon>Gammaproteobacteria</taxon>
        <taxon>Chromatiales</taxon>
        <taxon>Ectothiorhodospiraceae</taxon>
        <taxon>Acidihalobacter</taxon>
    </lineage>
</organism>
<dbReference type="Pfam" id="PF05973">
    <property type="entry name" value="Gp49"/>
    <property type="match status" value="1"/>
</dbReference>
<dbReference type="RefSeq" id="WP_070078682.1">
    <property type="nucleotide sequence ID" value="NZ_CP017415.1"/>
</dbReference>
<dbReference type="InterPro" id="IPR009241">
    <property type="entry name" value="HigB-like"/>
</dbReference>
<feature type="compositionally biased region" description="Basic and acidic residues" evidence="1">
    <location>
        <begin position="1"/>
        <end position="30"/>
    </location>
</feature>